<proteinExistence type="predicted"/>
<organism evidence="2 3">
    <name type="scientific">Cladophialophora immunda</name>
    <dbReference type="NCBI Taxonomy" id="569365"/>
    <lineage>
        <taxon>Eukaryota</taxon>
        <taxon>Fungi</taxon>
        <taxon>Dikarya</taxon>
        <taxon>Ascomycota</taxon>
        <taxon>Pezizomycotina</taxon>
        <taxon>Eurotiomycetes</taxon>
        <taxon>Chaetothyriomycetidae</taxon>
        <taxon>Chaetothyriales</taxon>
        <taxon>Herpotrichiellaceae</taxon>
        <taxon>Cladophialophora</taxon>
    </lineage>
</organism>
<dbReference type="VEuPathDB" id="FungiDB:PV07_12027"/>
<evidence type="ECO:0000313" key="3">
    <source>
        <dbReference type="Proteomes" id="UP000054466"/>
    </source>
</evidence>
<accession>A0A0D2CJV8</accession>
<evidence type="ECO:0000313" key="2">
    <source>
        <dbReference type="EMBL" id="KIW23859.1"/>
    </source>
</evidence>
<keyword evidence="3" id="KW-1185">Reference proteome</keyword>
<protein>
    <submittedName>
        <fullName evidence="2">Uncharacterized protein</fullName>
    </submittedName>
</protein>
<gene>
    <name evidence="2" type="ORF">PV07_12027</name>
</gene>
<reference evidence="2 3" key="1">
    <citation type="submission" date="2015-01" db="EMBL/GenBank/DDBJ databases">
        <title>The Genome Sequence of Cladophialophora immunda CBS83496.</title>
        <authorList>
            <consortium name="The Broad Institute Genomics Platform"/>
            <person name="Cuomo C."/>
            <person name="de Hoog S."/>
            <person name="Gorbushina A."/>
            <person name="Stielow B."/>
            <person name="Teixiera M."/>
            <person name="Abouelleil A."/>
            <person name="Chapman S.B."/>
            <person name="Priest M."/>
            <person name="Young S.K."/>
            <person name="Wortman J."/>
            <person name="Nusbaum C."/>
            <person name="Birren B."/>
        </authorList>
    </citation>
    <scope>NUCLEOTIDE SEQUENCE [LARGE SCALE GENOMIC DNA]</scope>
    <source>
        <strain evidence="2 3">CBS 83496</strain>
    </source>
</reference>
<dbReference type="HOGENOM" id="CLU_564993_0_0_1"/>
<dbReference type="Proteomes" id="UP000054466">
    <property type="component" value="Unassembled WGS sequence"/>
</dbReference>
<dbReference type="AlphaFoldDB" id="A0A0D2CJV8"/>
<dbReference type="RefSeq" id="XP_016244075.1">
    <property type="nucleotide sequence ID" value="XM_016399513.1"/>
</dbReference>
<name>A0A0D2CJV8_9EURO</name>
<dbReference type="GeneID" id="27351221"/>
<feature type="region of interest" description="Disordered" evidence="1">
    <location>
        <begin position="305"/>
        <end position="333"/>
    </location>
</feature>
<dbReference type="EMBL" id="KN847046">
    <property type="protein sequence ID" value="KIW23859.1"/>
    <property type="molecule type" value="Genomic_DNA"/>
</dbReference>
<sequence length="483" mass="53287">MHCDITKMRDKVTIDRTPKIAMRVQQSPATQQSISTQLSELIHSAGSRSTRTPSASLSDPFTLSNVASNVSTASSDIAPSVTSTMATSQNSNQTPANYDGIFVQYERLPDATLKKLQDIYERLCLGWDQNDSSHIVHYLRAGIDAQKLTPALLIECEDQVSKRRLEEYLKKKKWLRRAIRENTCCIFVIRGRFSTSASLDGDLPVNSLVVGESTLLLSSGARTSCGAAVLVPPQGTMQHKFCTFGGLIVVNERIFGLLAQHPFREGTLLTEQQTSLVLNTMNSMGDNGVVKIYTNEPPFCLTWEDFDDSDEDDSDPRYYSTDTSSMTEEESDGHFFSGQSAGDEGYMASKQVAEPSTADCDVLSFKIEIVVKQTQQTDRDPGARSRYDRDWALANLSSIPANDRQRVMLPNIVGNKFVESLFTGHESPHNAVALVATSSGELKANILGCPATVKIGNSSYETILMNLDNPLRRYQSFLDIISC</sequence>
<evidence type="ECO:0000256" key="1">
    <source>
        <dbReference type="SAM" id="MobiDB-lite"/>
    </source>
</evidence>
<feature type="compositionally biased region" description="Acidic residues" evidence="1">
    <location>
        <begin position="305"/>
        <end position="314"/>
    </location>
</feature>